<name>A0A3D8R784_9HELO</name>
<dbReference type="OrthoDB" id="3784821at2759"/>
<evidence type="ECO:0000313" key="2">
    <source>
        <dbReference type="EMBL" id="RDW69915.1"/>
    </source>
</evidence>
<organism evidence="2 3">
    <name type="scientific">Coleophoma crateriformis</name>
    <dbReference type="NCBI Taxonomy" id="565419"/>
    <lineage>
        <taxon>Eukaryota</taxon>
        <taxon>Fungi</taxon>
        <taxon>Dikarya</taxon>
        <taxon>Ascomycota</taxon>
        <taxon>Pezizomycotina</taxon>
        <taxon>Leotiomycetes</taxon>
        <taxon>Helotiales</taxon>
        <taxon>Dermateaceae</taxon>
        <taxon>Coleophoma</taxon>
    </lineage>
</organism>
<feature type="compositionally biased region" description="Low complexity" evidence="1">
    <location>
        <begin position="159"/>
        <end position="171"/>
    </location>
</feature>
<feature type="compositionally biased region" description="Low complexity" evidence="1">
    <location>
        <begin position="49"/>
        <end position="89"/>
    </location>
</feature>
<feature type="compositionally biased region" description="Pro residues" evidence="1">
    <location>
        <begin position="248"/>
        <end position="258"/>
    </location>
</feature>
<comment type="caution">
    <text evidence="2">The sequence shown here is derived from an EMBL/GenBank/DDBJ whole genome shotgun (WGS) entry which is preliminary data.</text>
</comment>
<dbReference type="Proteomes" id="UP000256328">
    <property type="component" value="Unassembled WGS sequence"/>
</dbReference>
<feature type="compositionally biased region" description="Polar residues" evidence="1">
    <location>
        <begin position="95"/>
        <end position="116"/>
    </location>
</feature>
<sequence>MSSAEVVVKKRGRPKKVVAEVAELEVVDAEAPKKATRAKSTKATKTTKKAVSTASTAKSTTKTTSAAKKAADSAEAAGSTSKATASAARKLAKESGSTSKPTKDVASSSKPVPTTEKTTRVATKVAGASAISVEPTPHVKAAEAEQETCELQQAATKTSQSDSAALSASQSRVESTPNLITPEESRILQQVHDLPQNPFKSSQQSSKETAGLPATANIAPPSLSVKAESISSSSEPSITTAAKKSPKPTMPPTPPKPKASPTKPVPVAAKKAPLGAPKAKIPIAALNSAIVSNISARAGARPTADGSRPLPPNYKPVARKVTMAIVAMPILIVTSYVLYQRLALGEDQKRLVPLEPSAVESDADKSTLIKPKET</sequence>
<accession>A0A3D8R784</accession>
<dbReference type="EMBL" id="PDLN01000012">
    <property type="protein sequence ID" value="RDW69915.1"/>
    <property type="molecule type" value="Genomic_DNA"/>
</dbReference>
<gene>
    <name evidence="2" type="ORF">BP5796_08312</name>
</gene>
<evidence type="ECO:0000313" key="3">
    <source>
        <dbReference type="Proteomes" id="UP000256328"/>
    </source>
</evidence>
<protein>
    <submittedName>
        <fullName evidence="2">Uncharacterized protein</fullName>
    </submittedName>
</protein>
<feature type="region of interest" description="Disordered" evidence="1">
    <location>
        <begin position="28"/>
        <end position="273"/>
    </location>
</feature>
<proteinExistence type="predicted"/>
<feature type="compositionally biased region" description="Low complexity" evidence="1">
    <location>
        <begin position="222"/>
        <end position="243"/>
    </location>
</feature>
<evidence type="ECO:0000256" key="1">
    <source>
        <dbReference type="SAM" id="MobiDB-lite"/>
    </source>
</evidence>
<reference evidence="2 3" key="1">
    <citation type="journal article" date="2018" name="IMA Fungus">
        <title>IMA Genome-F 9: Draft genome sequence of Annulohypoxylon stygium, Aspergillus mulundensis, Berkeleyomyces basicola (syn. Thielaviopsis basicola), Ceratocystis smalleyi, two Cercospora beticola strains, Coleophoma cylindrospora, Fusarium fracticaudum, Phialophora cf. hyalina, and Morchella septimelata.</title>
        <authorList>
            <person name="Wingfield B.D."/>
            <person name="Bills G.F."/>
            <person name="Dong Y."/>
            <person name="Huang W."/>
            <person name="Nel W.J."/>
            <person name="Swalarsk-Parry B.S."/>
            <person name="Vaghefi N."/>
            <person name="Wilken P.M."/>
            <person name="An Z."/>
            <person name="de Beer Z.W."/>
            <person name="De Vos L."/>
            <person name="Chen L."/>
            <person name="Duong T.A."/>
            <person name="Gao Y."/>
            <person name="Hammerbacher A."/>
            <person name="Kikkert J.R."/>
            <person name="Li Y."/>
            <person name="Li H."/>
            <person name="Li K."/>
            <person name="Li Q."/>
            <person name="Liu X."/>
            <person name="Ma X."/>
            <person name="Naidoo K."/>
            <person name="Pethybridge S.J."/>
            <person name="Sun J."/>
            <person name="Steenkamp E.T."/>
            <person name="van der Nest M.A."/>
            <person name="van Wyk S."/>
            <person name="Wingfield M.J."/>
            <person name="Xiong C."/>
            <person name="Yue Q."/>
            <person name="Zhang X."/>
        </authorList>
    </citation>
    <scope>NUCLEOTIDE SEQUENCE [LARGE SCALE GENOMIC DNA]</scope>
    <source>
        <strain evidence="2 3">BP5796</strain>
    </source>
</reference>
<dbReference type="AlphaFoldDB" id="A0A3D8R784"/>
<feature type="compositionally biased region" description="Polar residues" evidence="1">
    <location>
        <begin position="149"/>
        <end position="158"/>
    </location>
</feature>
<keyword evidence="3" id="KW-1185">Reference proteome</keyword>
<feature type="compositionally biased region" description="Low complexity" evidence="1">
    <location>
        <begin position="259"/>
        <end position="273"/>
    </location>
</feature>
<feature type="compositionally biased region" description="Polar residues" evidence="1">
    <location>
        <begin position="198"/>
        <end position="208"/>
    </location>
</feature>
<feature type="compositionally biased region" description="Basic residues" evidence="1">
    <location>
        <begin position="34"/>
        <end position="48"/>
    </location>
</feature>